<name>A0A392S1R4_9FABA</name>
<proteinExistence type="predicted"/>
<accession>A0A392S1R4</accession>
<protein>
    <submittedName>
        <fullName evidence="2">Uncharacterized protein</fullName>
    </submittedName>
</protein>
<sequence>LLCEHRRRRTEATTKINDMSGVRSVLNDLNSGGGVDDDGGGEDR</sequence>
<feature type="non-terminal residue" evidence="2">
    <location>
        <position position="1"/>
    </location>
</feature>
<keyword evidence="3" id="KW-1185">Reference proteome</keyword>
<evidence type="ECO:0000313" key="2">
    <source>
        <dbReference type="EMBL" id="MCI42821.1"/>
    </source>
</evidence>
<dbReference type="AlphaFoldDB" id="A0A392S1R4"/>
<evidence type="ECO:0000313" key="3">
    <source>
        <dbReference type="Proteomes" id="UP000265520"/>
    </source>
</evidence>
<reference evidence="2 3" key="1">
    <citation type="journal article" date="2018" name="Front. Plant Sci.">
        <title>Red Clover (Trifolium pratense) and Zigzag Clover (T. medium) - A Picture of Genomic Similarities and Differences.</title>
        <authorList>
            <person name="Dluhosova J."/>
            <person name="Istvanek J."/>
            <person name="Nedelnik J."/>
            <person name="Repkova J."/>
        </authorList>
    </citation>
    <scope>NUCLEOTIDE SEQUENCE [LARGE SCALE GENOMIC DNA]</scope>
    <source>
        <strain evidence="3">cv. 10/8</strain>
        <tissue evidence="2">Leaf</tissue>
    </source>
</reference>
<dbReference type="Proteomes" id="UP000265520">
    <property type="component" value="Unassembled WGS sequence"/>
</dbReference>
<organism evidence="2 3">
    <name type="scientific">Trifolium medium</name>
    <dbReference type="NCBI Taxonomy" id="97028"/>
    <lineage>
        <taxon>Eukaryota</taxon>
        <taxon>Viridiplantae</taxon>
        <taxon>Streptophyta</taxon>
        <taxon>Embryophyta</taxon>
        <taxon>Tracheophyta</taxon>
        <taxon>Spermatophyta</taxon>
        <taxon>Magnoliopsida</taxon>
        <taxon>eudicotyledons</taxon>
        <taxon>Gunneridae</taxon>
        <taxon>Pentapetalae</taxon>
        <taxon>rosids</taxon>
        <taxon>fabids</taxon>
        <taxon>Fabales</taxon>
        <taxon>Fabaceae</taxon>
        <taxon>Papilionoideae</taxon>
        <taxon>50 kb inversion clade</taxon>
        <taxon>NPAAA clade</taxon>
        <taxon>Hologalegina</taxon>
        <taxon>IRL clade</taxon>
        <taxon>Trifolieae</taxon>
        <taxon>Trifolium</taxon>
    </lineage>
</organism>
<comment type="caution">
    <text evidence="2">The sequence shown here is derived from an EMBL/GenBank/DDBJ whole genome shotgun (WGS) entry which is preliminary data.</text>
</comment>
<feature type="region of interest" description="Disordered" evidence="1">
    <location>
        <begin position="23"/>
        <end position="44"/>
    </location>
</feature>
<feature type="compositionally biased region" description="Acidic residues" evidence="1">
    <location>
        <begin position="35"/>
        <end position="44"/>
    </location>
</feature>
<evidence type="ECO:0000256" key="1">
    <source>
        <dbReference type="SAM" id="MobiDB-lite"/>
    </source>
</evidence>
<dbReference type="EMBL" id="LXQA010309458">
    <property type="protein sequence ID" value="MCI42821.1"/>
    <property type="molecule type" value="Genomic_DNA"/>
</dbReference>